<evidence type="ECO:0000256" key="1">
    <source>
        <dbReference type="ARBA" id="ARBA00001964"/>
    </source>
</evidence>
<comment type="cofactor">
    <cofactor evidence="1">
        <name>thiamine diphosphate</name>
        <dbReference type="ChEBI" id="CHEBI:58937"/>
    </cofactor>
</comment>
<keyword evidence="6" id="KW-1185">Reference proteome</keyword>
<dbReference type="GO" id="GO:0001561">
    <property type="term" value="P:fatty acid alpha-oxidation"/>
    <property type="evidence" value="ECO:0007669"/>
    <property type="project" value="TreeGrafter"/>
</dbReference>
<dbReference type="GO" id="GO:0030976">
    <property type="term" value="F:thiamine pyrophosphate binding"/>
    <property type="evidence" value="ECO:0007669"/>
    <property type="project" value="InterPro"/>
</dbReference>
<proteinExistence type="predicted"/>
<accession>A0A445BQ26</accession>
<dbReference type="PANTHER" id="PTHR43710:SF2">
    <property type="entry name" value="2-HYDROXYACYL-COA LYASE 1"/>
    <property type="match status" value="1"/>
</dbReference>
<evidence type="ECO:0000313" key="6">
    <source>
        <dbReference type="Proteomes" id="UP000289738"/>
    </source>
</evidence>
<name>A0A445BQ26_ARAHY</name>
<dbReference type="EMBL" id="SDMP01000009">
    <property type="protein sequence ID" value="RYR40780.1"/>
    <property type="molecule type" value="Genomic_DNA"/>
</dbReference>
<dbReference type="STRING" id="3818.A0A445BQ26"/>
<dbReference type="Gene3D" id="3.40.50.970">
    <property type="match status" value="2"/>
</dbReference>
<evidence type="ECO:0000256" key="4">
    <source>
        <dbReference type="ARBA" id="ARBA00023239"/>
    </source>
</evidence>
<evidence type="ECO:0008006" key="7">
    <source>
        <dbReference type="Google" id="ProtNLM"/>
    </source>
</evidence>
<dbReference type="GO" id="GO:0005777">
    <property type="term" value="C:peroxisome"/>
    <property type="evidence" value="ECO:0007669"/>
    <property type="project" value="TreeGrafter"/>
</dbReference>
<keyword evidence="3" id="KW-0460">Magnesium</keyword>
<sequence>MALKDLKKSWGTAATPVAVGNAIVVSGEDATLVTTMIHQPDPSVAVGNSSQNDEDAKNPLRYNAMILEALSALKNTKSDLNIIVNFIEEPPWVEAIWKKSKDNAAKKKAWIAKDKPAPIMVSDGANTMDVGRAVLAQTKPKSRLDAGTWRIIGVGLSYCIAATTLVQYQLSMVVIVFNNGGVYGGDRRIPKEMNRPHKDDLVPTFFVSKADYHALIEVFGEKNYLIETLDELKSALYC</sequence>
<dbReference type="InterPro" id="IPR045025">
    <property type="entry name" value="HACL1-like"/>
</dbReference>
<organism evidence="5 6">
    <name type="scientific">Arachis hypogaea</name>
    <name type="common">Peanut</name>
    <dbReference type="NCBI Taxonomy" id="3818"/>
    <lineage>
        <taxon>Eukaryota</taxon>
        <taxon>Viridiplantae</taxon>
        <taxon>Streptophyta</taxon>
        <taxon>Embryophyta</taxon>
        <taxon>Tracheophyta</taxon>
        <taxon>Spermatophyta</taxon>
        <taxon>Magnoliopsida</taxon>
        <taxon>eudicotyledons</taxon>
        <taxon>Gunneridae</taxon>
        <taxon>Pentapetalae</taxon>
        <taxon>rosids</taxon>
        <taxon>fabids</taxon>
        <taxon>Fabales</taxon>
        <taxon>Fabaceae</taxon>
        <taxon>Papilionoideae</taxon>
        <taxon>50 kb inversion clade</taxon>
        <taxon>dalbergioids sensu lato</taxon>
        <taxon>Dalbergieae</taxon>
        <taxon>Pterocarpus clade</taxon>
        <taxon>Arachis</taxon>
    </lineage>
</organism>
<dbReference type="Proteomes" id="UP000289738">
    <property type="component" value="Chromosome A09"/>
</dbReference>
<dbReference type="AlphaFoldDB" id="A0A445BQ26"/>
<comment type="caution">
    <text evidence="5">The sequence shown here is derived from an EMBL/GenBank/DDBJ whole genome shotgun (WGS) entry which is preliminary data.</text>
</comment>
<evidence type="ECO:0000256" key="2">
    <source>
        <dbReference type="ARBA" id="ARBA00022723"/>
    </source>
</evidence>
<reference evidence="5 6" key="1">
    <citation type="submission" date="2019-01" db="EMBL/GenBank/DDBJ databases">
        <title>Sequencing of cultivated peanut Arachis hypogaea provides insights into genome evolution and oil improvement.</title>
        <authorList>
            <person name="Chen X."/>
        </authorList>
    </citation>
    <scope>NUCLEOTIDE SEQUENCE [LARGE SCALE GENOMIC DNA]</scope>
    <source>
        <strain evidence="6">cv. Fuhuasheng</strain>
        <tissue evidence="5">Leaves</tissue>
    </source>
</reference>
<dbReference type="InterPro" id="IPR029061">
    <property type="entry name" value="THDP-binding"/>
</dbReference>
<protein>
    <recommendedName>
        <fullName evidence="7">Thiamine pyrophosphate enzyme TPP-binding domain-containing protein</fullName>
    </recommendedName>
</protein>
<keyword evidence="4" id="KW-0456">Lyase</keyword>
<dbReference type="PANTHER" id="PTHR43710">
    <property type="entry name" value="2-HYDROXYACYL-COA LYASE"/>
    <property type="match status" value="1"/>
</dbReference>
<evidence type="ECO:0000256" key="3">
    <source>
        <dbReference type="ARBA" id="ARBA00022842"/>
    </source>
</evidence>
<evidence type="ECO:0000313" key="5">
    <source>
        <dbReference type="EMBL" id="RYR40780.1"/>
    </source>
</evidence>
<dbReference type="SUPFAM" id="SSF52518">
    <property type="entry name" value="Thiamin diphosphate-binding fold (THDP-binding)"/>
    <property type="match status" value="1"/>
</dbReference>
<dbReference type="GO" id="GO:0046872">
    <property type="term" value="F:metal ion binding"/>
    <property type="evidence" value="ECO:0007669"/>
    <property type="project" value="UniProtKB-KW"/>
</dbReference>
<keyword evidence="2" id="KW-0479">Metal-binding</keyword>
<dbReference type="GO" id="GO:0016829">
    <property type="term" value="F:lyase activity"/>
    <property type="evidence" value="ECO:0007669"/>
    <property type="project" value="UniProtKB-KW"/>
</dbReference>
<gene>
    <name evidence="5" type="ORF">Ahy_A09g046514</name>
</gene>